<evidence type="ECO:0000313" key="2">
    <source>
        <dbReference type="EMBL" id="MPN38391.1"/>
    </source>
</evidence>
<sequence length="117" mass="12777">MACGYFGCRHVHGVSVGLCSHVHQDGPHALPGNDVPDKGELFILRVAGSHNIGFLHDILLKFRTGYPRQRGRKAVPGKGQEVSLGNYSPFEENLRNVPAPLNKPGMCHPERSEGSRP</sequence>
<feature type="compositionally biased region" description="Basic and acidic residues" evidence="1">
    <location>
        <begin position="108"/>
        <end position="117"/>
    </location>
</feature>
<dbReference type="AlphaFoldDB" id="A0A645HH88"/>
<evidence type="ECO:0000256" key="1">
    <source>
        <dbReference type="SAM" id="MobiDB-lite"/>
    </source>
</evidence>
<name>A0A645HH88_9ZZZZ</name>
<dbReference type="EMBL" id="VSSQ01093596">
    <property type="protein sequence ID" value="MPN38391.1"/>
    <property type="molecule type" value="Genomic_DNA"/>
</dbReference>
<comment type="caution">
    <text evidence="2">The sequence shown here is derived from an EMBL/GenBank/DDBJ whole genome shotgun (WGS) entry which is preliminary data.</text>
</comment>
<gene>
    <name evidence="2" type="ORF">SDC9_185915</name>
</gene>
<organism evidence="2">
    <name type="scientific">bioreactor metagenome</name>
    <dbReference type="NCBI Taxonomy" id="1076179"/>
    <lineage>
        <taxon>unclassified sequences</taxon>
        <taxon>metagenomes</taxon>
        <taxon>ecological metagenomes</taxon>
    </lineage>
</organism>
<proteinExistence type="predicted"/>
<reference evidence="2" key="1">
    <citation type="submission" date="2019-08" db="EMBL/GenBank/DDBJ databases">
        <authorList>
            <person name="Kucharzyk K."/>
            <person name="Murdoch R.W."/>
            <person name="Higgins S."/>
            <person name="Loffler F."/>
        </authorList>
    </citation>
    <scope>NUCLEOTIDE SEQUENCE</scope>
</reference>
<protein>
    <submittedName>
        <fullName evidence="2">Uncharacterized protein</fullName>
    </submittedName>
</protein>
<feature type="region of interest" description="Disordered" evidence="1">
    <location>
        <begin position="95"/>
        <end position="117"/>
    </location>
</feature>
<accession>A0A645HH88</accession>